<feature type="domain" description="DUF6603" evidence="2">
    <location>
        <begin position="1508"/>
        <end position="2002"/>
    </location>
</feature>
<evidence type="ECO:0000259" key="2">
    <source>
        <dbReference type="Pfam" id="PF20248"/>
    </source>
</evidence>
<evidence type="ECO:0000313" key="3">
    <source>
        <dbReference type="EMBL" id="KAK3376171.1"/>
    </source>
</evidence>
<dbReference type="Proteomes" id="UP001287356">
    <property type="component" value="Unassembled WGS sequence"/>
</dbReference>
<keyword evidence="4" id="KW-1185">Reference proteome</keyword>
<feature type="region of interest" description="Disordered" evidence="1">
    <location>
        <begin position="523"/>
        <end position="559"/>
    </location>
</feature>
<feature type="compositionally biased region" description="Basic residues" evidence="1">
    <location>
        <begin position="527"/>
        <end position="545"/>
    </location>
</feature>
<dbReference type="InterPro" id="IPR036866">
    <property type="entry name" value="RibonucZ/Hydroxyglut_hydro"/>
</dbReference>
<comment type="caution">
    <text evidence="3">The sequence shown here is derived from an EMBL/GenBank/DDBJ whole genome shotgun (WGS) entry which is preliminary data.</text>
</comment>
<evidence type="ECO:0000313" key="4">
    <source>
        <dbReference type="Proteomes" id="UP001287356"/>
    </source>
</evidence>
<reference evidence="3" key="1">
    <citation type="journal article" date="2023" name="Mol. Phylogenet. Evol.">
        <title>Genome-scale phylogeny and comparative genomics of the fungal order Sordariales.</title>
        <authorList>
            <person name="Hensen N."/>
            <person name="Bonometti L."/>
            <person name="Westerberg I."/>
            <person name="Brannstrom I.O."/>
            <person name="Guillou S."/>
            <person name="Cros-Aarteil S."/>
            <person name="Calhoun S."/>
            <person name="Haridas S."/>
            <person name="Kuo A."/>
            <person name="Mondo S."/>
            <person name="Pangilinan J."/>
            <person name="Riley R."/>
            <person name="LaButti K."/>
            <person name="Andreopoulos B."/>
            <person name="Lipzen A."/>
            <person name="Chen C."/>
            <person name="Yan M."/>
            <person name="Daum C."/>
            <person name="Ng V."/>
            <person name="Clum A."/>
            <person name="Steindorff A."/>
            <person name="Ohm R.A."/>
            <person name="Martin F."/>
            <person name="Silar P."/>
            <person name="Natvig D.O."/>
            <person name="Lalanne C."/>
            <person name="Gautier V."/>
            <person name="Ament-Velasquez S.L."/>
            <person name="Kruys A."/>
            <person name="Hutchinson M.I."/>
            <person name="Powell A.J."/>
            <person name="Barry K."/>
            <person name="Miller A.N."/>
            <person name="Grigoriev I.V."/>
            <person name="Debuchy R."/>
            <person name="Gladieux P."/>
            <person name="Hiltunen Thoren M."/>
            <person name="Johannesson H."/>
        </authorList>
    </citation>
    <scope>NUCLEOTIDE SEQUENCE</scope>
    <source>
        <strain evidence="3">CBS 958.72</strain>
    </source>
</reference>
<sequence>MTLSYLDCQVDSYFINVGAGDAAVHLLVRDDVVRRAVLIDGGHTEGYDATHASIPELRKRYDNGVPFKLDAIVITHWDGDHYRSLTQVLYDDFMGSEDKKSTLIEPSATFYCPYTAIYKLRNTNWKIDNGKLLFKLRGKGKKQPAQTFEICNAVIGTPCMGHDLFSGTPLFNPTPTQAWAPVTSLNHVYENCDLIRNNERPVFLVVGADQHFISDAMFTNYDVAPEHPGKGSERLINGASIMAVVIWPTTTKTHVKPFLRVSLYTGGDAEEDRERVLLAWMENNATAPGGVKLDVVKTGHHGSHFAMPENMVNFQNKAFVISAGAKHGHPSRDAGFAAPTILATQQPYWIEKKSEYVSLKDFNIQTVISYKDGTAVLFEALRAELEKLKRLQNITITPDQARQELVDLLATSLGEAMEEMVAVNHIKFGGTLPVQSGDKGLLELYEPPATWQPPDAQDKDADSRYWKAVDVARATMRTSWSAHSCQPETAGPKLVQFVWLQATAEDVKLEVVKSSLITKNPQITPIKQKKGKKEKKGKSKKKGAKRRDPYDSDSDGNGQLGSKKFKKLTLWNQGFESSQVVDKSTTPDRDLELWTMALFTDDIKKALPTTRTFQRSALPTETSDIASWVDDCFPMADTRVLISGKTDTSGEIKMDAVEIELNSRAKGASGSDNLQASLLAFTTEQTMRDSQFGQDAAATLQTPLGYDKRLQGMLFALDSTRTSGKMSLLQLADLVGYNLPPFVAGILGLIKLRATAASSDHRSGLWFVPCHNWRFILRLAMEVDMEATSGMTAIGDFLKSSGLGDKVHVSDVLFTGTRVAEAVLETHVQTKSTIGLQATLILDTETTVDKTEVVPPSSLKGLSLTAGIKFGDGGFEVTLQMNNSTDDIFAQLLHWGESLISKESGGPQPPPPDAKKKDGIVEQIKNALGNLTKGFDLRSIVVGFRSKSIDSMMPSMPRPAYFTVNIEVSLPLPNKQQRVPFLVRLRWNQGVYSISSELWHESFSATDIPPTLRPYQALGSVWAMEPRAPNRVDSLSIKDLIGEPDLVFPAGIPDTISDARFKVSFGGGLTTISFEAAVESQPLAADAAEATDKGNAPPVLRFQELRLDLSMTFGGGSPEFVVEFDAVTEIALPPAFKMDPAQAAQVDDVIAFSTRIEYARENGDSSWLISGKLVNIKVANLYALFASDGSSDAIMDVMAGIHITYVWLSYEYNKDLPGRFDLDGKLRLGSLKDGVELDLQFSHVAKKKRSQTPGDADNSGWSFHASLHEVKNEDVAKGQEKMFSIAALLQGLVEDVNDLPKIVHSMQIPRSALTIALACSSVETGTRAGQQRHVVFALTITIKTSIGNFEVTLAQVRSYGSKSGATPGPSKESAGPGRLLRFSLSKLKALPTIPVVGTVAPPFDQVGVVWMNRDISPAEVEVLNHQVFGDQPLLMNATPDKPNLQKGYHFQVALLEGAKPTLILDHVVGGGGKKEYKVKGKATVAGTSADATTNASPGNTGKSVAPMAKTFGPLSVRNIGLSVEGDKFSIIRLSVDATVKIGPIAFALLGFTLKMDLSKLSRPEDLAALVPSVEVEGIAVSFEQPPTRLAGSFRRFDNEKSKGFQGAIAASIAAWSALAGGQYEELYPDFAVKSFFVFGMLQGPIAEFGCAEINGLTGGFGYNSRLRLPVDASEVTAFPFVALNRAEAGGSVLEQMNVVLSAGTSELISPVKGEMWFVAGLGLKAFQTVDAQAVFALTLGAEPKFAVLATAMAVFPKVPKGVGGGSPDNPFPHAFLVVDIAVSCVIDPFHGTVIVTGELTPLSFVLHPSCRLTGSFAIAYFLPNSEHAGDFMFSVGGFHPHFAVPSHYPTPRSRVGIAWQYDAELSISGAAYFAVTPSAAMGGGRLDMVVNKRMLGGRLSIRILFSAYADFLMQFHPFSYEANVAVTLFATAALNLVLWTEHFGPMEFSATLSLRGPPLAGEAKLHLWRWNIEVVFGQAPAKPKALTLDQFVRMVKNLPLDTPPRESSPVPDHLVDVTGGRAPADGAEASRSPVEVFGAGMRVEVQTRVPVLKARISGNTEQPRASTVKDRQGQILTTRLFARPMQLTQEFGASELVITLKGERGGEVPLNAQPVVKGVPPALWGECEYSLFFKPDLSAPMIPHTMGYILTVRQKEPSPENLPAINLDEFNSVDVRGEPGHDIPPIPPVARLENNGWLLSMVDMVARTKGDVWEKRKRRQRKRDAVAAWDLFKSMCSGGGVGRESKPPRIFESARALTAR</sequence>
<organism evidence="3 4">
    <name type="scientific">Lasiosphaeria ovina</name>
    <dbReference type="NCBI Taxonomy" id="92902"/>
    <lineage>
        <taxon>Eukaryota</taxon>
        <taxon>Fungi</taxon>
        <taxon>Dikarya</taxon>
        <taxon>Ascomycota</taxon>
        <taxon>Pezizomycotina</taxon>
        <taxon>Sordariomycetes</taxon>
        <taxon>Sordariomycetidae</taxon>
        <taxon>Sordariales</taxon>
        <taxon>Lasiosphaeriaceae</taxon>
        <taxon>Lasiosphaeria</taxon>
    </lineage>
</organism>
<proteinExistence type="predicted"/>
<dbReference type="Pfam" id="PF20248">
    <property type="entry name" value="DUF6603"/>
    <property type="match status" value="1"/>
</dbReference>
<evidence type="ECO:0000256" key="1">
    <source>
        <dbReference type="SAM" id="MobiDB-lite"/>
    </source>
</evidence>
<protein>
    <recommendedName>
        <fullName evidence="2">DUF6603 domain-containing protein</fullName>
    </recommendedName>
</protein>
<accession>A0AAE0KHP2</accession>
<name>A0AAE0KHP2_9PEZI</name>
<reference evidence="3" key="2">
    <citation type="submission" date="2023-06" db="EMBL/GenBank/DDBJ databases">
        <authorList>
            <consortium name="Lawrence Berkeley National Laboratory"/>
            <person name="Haridas S."/>
            <person name="Hensen N."/>
            <person name="Bonometti L."/>
            <person name="Westerberg I."/>
            <person name="Brannstrom I.O."/>
            <person name="Guillou S."/>
            <person name="Cros-Aarteil S."/>
            <person name="Calhoun S."/>
            <person name="Kuo A."/>
            <person name="Mondo S."/>
            <person name="Pangilinan J."/>
            <person name="Riley R."/>
            <person name="Labutti K."/>
            <person name="Andreopoulos B."/>
            <person name="Lipzen A."/>
            <person name="Chen C."/>
            <person name="Yanf M."/>
            <person name="Daum C."/>
            <person name="Ng V."/>
            <person name="Clum A."/>
            <person name="Steindorff A."/>
            <person name="Ohm R."/>
            <person name="Martin F."/>
            <person name="Silar P."/>
            <person name="Natvig D."/>
            <person name="Lalanne C."/>
            <person name="Gautier V."/>
            <person name="Ament-Velasquez S.L."/>
            <person name="Kruys A."/>
            <person name="Hutchinson M.I."/>
            <person name="Powell A.J."/>
            <person name="Barry K."/>
            <person name="Miller A.N."/>
            <person name="Grigoriev I.V."/>
            <person name="Debuchy R."/>
            <person name="Gladieux P."/>
            <person name="Thoren M.H."/>
            <person name="Johannesson H."/>
        </authorList>
    </citation>
    <scope>NUCLEOTIDE SEQUENCE</scope>
    <source>
        <strain evidence="3">CBS 958.72</strain>
    </source>
</reference>
<dbReference type="EMBL" id="JAULSN010000003">
    <property type="protein sequence ID" value="KAK3376171.1"/>
    <property type="molecule type" value="Genomic_DNA"/>
</dbReference>
<dbReference type="SUPFAM" id="SSF56281">
    <property type="entry name" value="Metallo-hydrolase/oxidoreductase"/>
    <property type="match status" value="1"/>
</dbReference>
<dbReference type="InterPro" id="IPR046538">
    <property type="entry name" value="DUF6603"/>
</dbReference>
<gene>
    <name evidence="3" type="ORF">B0T24DRAFT_572789</name>
</gene>
<dbReference type="Gene3D" id="3.60.15.10">
    <property type="entry name" value="Ribonuclease Z/Hydroxyacylglutathione hydrolase-like"/>
    <property type="match status" value="1"/>
</dbReference>